<dbReference type="InterPro" id="IPR051400">
    <property type="entry name" value="HAD-like_hydrolase"/>
</dbReference>
<dbReference type="NCBIfam" id="TIGR01549">
    <property type="entry name" value="HAD-SF-IA-v1"/>
    <property type="match status" value="1"/>
</dbReference>
<dbReference type="EMBL" id="JAPHEG010000004">
    <property type="protein sequence ID" value="MDF2953866.1"/>
    <property type="molecule type" value="Genomic_DNA"/>
</dbReference>
<dbReference type="PANTHER" id="PTHR46470">
    <property type="entry name" value="N-ACYLNEURAMINATE-9-PHOSPHATASE"/>
    <property type="match status" value="1"/>
</dbReference>
<gene>
    <name evidence="4" type="ORF">OD816_001111</name>
</gene>
<dbReference type="Gene3D" id="3.40.50.1000">
    <property type="entry name" value="HAD superfamily/HAD-like"/>
    <property type="match status" value="1"/>
</dbReference>
<dbReference type="SFLD" id="SFLDS00003">
    <property type="entry name" value="Haloacid_Dehalogenase"/>
    <property type="match status" value="1"/>
</dbReference>
<reference evidence="4" key="1">
    <citation type="submission" date="2022-11" db="EMBL/GenBank/DDBJ databases">
        <title>Candidatus Alkanophaga archaea from heated hydrothermal vent sediment oxidize petroleum alkanes.</title>
        <authorList>
            <person name="Zehnle H."/>
            <person name="Laso-Perez R."/>
            <person name="Lipp J."/>
            <person name="Teske A."/>
            <person name="Wegener G."/>
        </authorList>
    </citation>
    <scope>NUCLEOTIDE SEQUENCE</scope>
    <source>
        <strain evidence="4">MCA70</strain>
    </source>
</reference>
<comment type="caution">
    <text evidence="4">The sequence shown here is derived from an EMBL/GenBank/DDBJ whole genome shotgun (WGS) entry which is preliminary data.</text>
</comment>
<dbReference type="AlphaFoldDB" id="A0AAE3P4M0"/>
<sequence>MLSKTRIKVISFDMDGTLVPTDFVDAVWLEGIPSLYAKKHKISFEKAYEIVIRAYNEVGEHRIEWYYLDYWLKKFDLKITKKELFNMYKNKVKIYKDAEHVIKFLSNRYTLIVSSNAEKDFIWFQLKPLLPYFHHVFSATSDFKEVKKSQEFYGKICELLKVAPEEIVHIGDHPVFDYLNPRKIGINAFLLNRNQHKIGLKVNSLKNLKEILDLLNF</sequence>
<dbReference type="InterPro" id="IPR036412">
    <property type="entry name" value="HAD-like_sf"/>
</dbReference>
<evidence type="ECO:0000256" key="2">
    <source>
        <dbReference type="ARBA" id="ARBA00022801"/>
    </source>
</evidence>
<dbReference type="Proteomes" id="UP001144110">
    <property type="component" value="Unassembled WGS sequence"/>
</dbReference>
<keyword evidence="2" id="KW-0378">Hydrolase</keyword>
<dbReference type="GO" id="GO:0044281">
    <property type="term" value="P:small molecule metabolic process"/>
    <property type="evidence" value="ECO:0007669"/>
    <property type="project" value="UniProtKB-ARBA"/>
</dbReference>
<protein>
    <submittedName>
        <fullName evidence="4">FMN and 5-amino-6-uracil phosphatase YigB</fullName>
    </submittedName>
</protein>
<dbReference type="Gene3D" id="1.10.150.520">
    <property type="match status" value="1"/>
</dbReference>
<evidence type="ECO:0000256" key="3">
    <source>
        <dbReference type="ARBA" id="ARBA00022842"/>
    </source>
</evidence>
<name>A0AAE3P4M0_9BACT</name>
<organism evidence="4 5">
    <name type="scientific">Candidatus Thermodesulfobacterium syntrophicum</name>
    <dbReference type="NCBI Taxonomy" id="3060442"/>
    <lineage>
        <taxon>Bacteria</taxon>
        <taxon>Pseudomonadati</taxon>
        <taxon>Thermodesulfobacteriota</taxon>
        <taxon>Thermodesulfobacteria</taxon>
        <taxon>Thermodesulfobacteriales</taxon>
        <taxon>Thermodesulfobacteriaceae</taxon>
        <taxon>Thermodesulfobacterium</taxon>
    </lineage>
</organism>
<dbReference type="Pfam" id="PF00702">
    <property type="entry name" value="Hydrolase"/>
    <property type="match status" value="1"/>
</dbReference>
<evidence type="ECO:0000313" key="5">
    <source>
        <dbReference type="Proteomes" id="UP001144110"/>
    </source>
</evidence>
<dbReference type="SFLD" id="SFLDG01129">
    <property type="entry name" value="C1.5:_HAD__Beta-PGM__Phosphata"/>
    <property type="match status" value="1"/>
</dbReference>
<evidence type="ECO:0000313" key="4">
    <source>
        <dbReference type="EMBL" id="MDF2953866.1"/>
    </source>
</evidence>
<keyword evidence="3" id="KW-0460">Magnesium</keyword>
<dbReference type="SUPFAM" id="SSF56784">
    <property type="entry name" value="HAD-like"/>
    <property type="match status" value="1"/>
</dbReference>
<evidence type="ECO:0000256" key="1">
    <source>
        <dbReference type="ARBA" id="ARBA00001946"/>
    </source>
</evidence>
<proteinExistence type="predicted"/>
<dbReference type="InterPro" id="IPR023214">
    <property type="entry name" value="HAD_sf"/>
</dbReference>
<dbReference type="GO" id="GO:0016787">
    <property type="term" value="F:hydrolase activity"/>
    <property type="evidence" value="ECO:0007669"/>
    <property type="project" value="UniProtKB-KW"/>
</dbReference>
<comment type="cofactor">
    <cofactor evidence="1">
        <name>Mg(2+)</name>
        <dbReference type="ChEBI" id="CHEBI:18420"/>
    </cofactor>
</comment>
<dbReference type="InterPro" id="IPR006439">
    <property type="entry name" value="HAD-SF_hydro_IA"/>
</dbReference>
<accession>A0AAE3P4M0</accession>